<protein>
    <recommendedName>
        <fullName evidence="3">Transposase</fullName>
    </recommendedName>
</protein>
<dbReference type="Proteomes" id="UP000679725">
    <property type="component" value="Unassembled WGS sequence"/>
</dbReference>
<organism evidence="1 2">
    <name type="scientific">Dyadobacter linearis</name>
    <dbReference type="NCBI Taxonomy" id="2823330"/>
    <lineage>
        <taxon>Bacteria</taxon>
        <taxon>Pseudomonadati</taxon>
        <taxon>Bacteroidota</taxon>
        <taxon>Cytophagia</taxon>
        <taxon>Cytophagales</taxon>
        <taxon>Spirosomataceae</taxon>
        <taxon>Dyadobacter</taxon>
    </lineage>
</organism>
<gene>
    <name evidence="1" type="ORF">DYBT9623_05585</name>
</gene>
<comment type="caution">
    <text evidence="1">The sequence shown here is derived from an EMBL/GenBank/DDBJ whole genome shotgun (WGS) entry which is preliminary data.</text>
</comment>
<sequence length="43" mass="5066">MGLVSHKPEPKKKIDTNSQECFKQVFAKIERYQKVPDFNLFPV</sequence>
<proteinExistence type="predicted"/>
<keyword evidence="2" id="KW-1185">Reference proteome</keyword>
<evidence type="ECO:0008006" key="3">
    <source>
        <dbReference type="Google" id="ProtNLM"/>
    </source>
</evidence>
<accession>A0ABN7RIZ5</accession>
<dbReference type="EMBL" id="CAJRAU010000023">
    <property type="protein sequence ID" value="CAG5075132.1"/>
    <property type="molecule type" value="Genomic_DNA"/>
</dbReference>
<name>A0ABN7RIZ5_9BACT</name>
<evidence type="ECO:0000313" key="2">
    <source>
        <dbReference type="Proteomes" id="UP000679725"/>
    </source>
</evidence>
<reference evidence="1 2" key="1">
    <citation type="submission" date="2021-04" db="EMBL/GenBank/DDBJ databases">
        <authorList>
            <person name="Rodrigo-Torres L."/>
            <person name="Arahal R. D."/>
            <person name="Lucena T."/>
        </authorList>
    </citation>
    <scope>NUCLEOTIDE SEQUENCE [LARGE SCALE GENOMIC DNA]</scope>
    <source>
        <strain evidence="1 2">CECT 9623</strain>
    </source>
</reference>
<evidence type="ECO:0000313" key="1">
    <source>
        <dbReference type="EMBL" id="CAG5075132.1"/>
    </source>
</evidence>